<feature type="compositionally biased region" description="Basic and acidic residues" evidence="1">
    <location>
        <begin position="15"/>
        <end position="34"/>
    </location>
</feature>
<feature type="transmembrane region" description="Helical" evidence="2">
    <location>
        <begin position="402"/>
        <end position="419"/>
    </location>
</feature>
<dbReference type="Proteomes" id="UP001370490">
    <property type="component" value="Unassembled WGS sequence"/>
</dbReference>
<dbReference type="PANTHER" id="PTHR31963">
    <property type="entry name" value="RAS GUANINE NUCLEOTIDE EXCHANGE FACTOR K"/>
    <property type="match status" value="1"/>
</dbReference>
<dbReference type="InterPro" id="IPR021924">
    <property type="entry name" value="DUF3537"/>
</dbReference>
<feature type="region of interest" description="Disordered" evidence="1">
    <location>
        <begin position="13"/>
        <end position="42"/>
    </location>
</feature>
<dbReference type="EMBL" id="JBAMMX010000019">
    <property type="protein sequence ID" value="KAK6922377.1"/>
    <property type="molecule type" value="Genomic_DNA"/>
</dbReference>
<keyword evidence="4" id="KW-1185">Reference proteome</keyword>
<organism evidence="3 4">
    <name type="scientific">Dillenia turbinata</name>
    <dbReference type="NCBI Taxonomy" id="194707"/>
    <lineage>
        <taxon>Eukaryota</taxon>
        <taxon>Viridiplantae</taxon>
        <taxon>Streptophyta</taxon>
        <taxon>Embryophyta</taxon>
        <taxon>Tracheophyta</taxon>
        <taxon>Spermatophyta</taxon>
        <taxon>Magnoliopsida</taxon>
        <taxon>eudicotyledons</taxon>
        <taxon>Gunneridae</taxon>
        <taxon>Pentapetalae</taxon>
        <taxon>Dilleniales</taxon>
        <taxon>Dilleniaceae</taxon>
        <taxon>Dillenia</taxon>
    </lineage>
</organism>
<evidence type="ECO:0000256" key="1">
    <source>
        <dbReference type="SAM" id="MobiDB-lite"/>
    </source>
</evidence>
<feature type="transmembrane region" description="Helical" evidence="2">
    <location>
        <begin position="68"/>
        <end position="90"/>
    </location>
</feature>
<dbReference type="AlphaFoldDB" id="A0AAN8V7X9"/>
<feature type="transmembrane region" description="Helical" evidence="2">
    <location>
        <begin position="110"/>
        <end position="129"/>
    </location>
</feature>
<protein>
    <submittedName>
        <fullName evidence="3">Uncharacterized protein</fullName>
    </submittedName>
</protein>
<proteinExistence type="predicted"/>
<feature type="transmembrane region" description="Helical" evidence="2">
    <location>
        <begin position="302"/>
        <end position="321"/>
    </location>
</feature>
<feature type="transmembrane region" description="Helical" evidence="2">
    <location>
        <begin position="193"/>
        <end position="223"/>
    </location>
</feature>
<evidence type="ECO:0000256" key="2">
    <source>
        <dbReference type="SAM" id="Phobius"/>
    </source>
</evidence>
<accession>A0AAN8V7X9</accession>
<name>A0AAN8V7X9_9MAGN</name>
<reference evidence="3 4" key="1">
    <citation type="submission" date="2023-12" db="EMBL/GenBank/DDBJ databases">
        <title>A high-quality genome assembly for Dillenia turbinata (Dilleniales).</title>
        <authorList>
            <person name="Chanderbali A."/>
        </authorList>
    </citation>
    <scope>NUCLEOTIDE SEQUENCE [LARGE SCALE GENOMIC DNA]</scope>
    <source>
        <strain evidence="3">LSX21</strain>
        <tissue evidence="3">Leaf</tissue>
    </source>
</reference>
<feature type="transmembrane region" description="Helical" evidence="2">
    <location>
        <begin position="164"/>
        <end position="187"/>
    </location>
</feature>
<comment type="caution">
    <text evidence="3">The sequence shown here is derived from an EMBL/GenBank/DDBJ whole genome shotgun (WGS) entry which is preliminary data.</text>
</comment>
<evidence type="ECO:0000313" key="3">
    <source>
        <dbReference type="EMBL" id="KAK6922377.1"/>
    </source>
</evidence>
<dbReference type="Pfam" id="PF12056">
    <property type="entry name" value="DUF3537"/>
    <property type="match status" value="1"/>
</dbReference>
<sequence length="450" mass="50527">MADPPIETEETIVELETHLLGKDETQEERQEKGGDQSNEVEGYDHQLEKTVQRLENLLRFLGFYHSSALSICLSLVAFLVLGVSIPLLMLELSDSSGIEKFHIKEFELDIVASQACLAGVSLACISHKLRKYGIRKFIFVDQYGSEIIPFREEYIQKISDSFRFLLLWVLPCFLLKSAREVICILYLPHESLWLSISISVALIISWTYVTTVSLTASIVFHLVCNLQIIHFENYGKLLERESDVLVFMEEHIRLRQNLSKISHRFRIYLLLEFLVVTASQFVTLLQTTGYSGMITIINGGDFAASSIVQVVGLTLCLHTAAKISHRAQGIASHASKWHALVTCTSNDSFRVSSSSSNLDAANPLSSLRVNSSESDLDSVDYVAIPMNTQLASYMSSYHKRQAFVMYLQSNPGGITIFGWTVDRALINTIFFIELSLILFLLGKTLVFTSG</sequence>
<keyword evidence="2" id="KW-1133">Transmembrane helix</keyword>
<feature type="transmembrane region" description="Helical" evidence="2">
    <location>
        <begin position="265"/>
        <end position="282"/>
    </location>
</feature>
<dbReference type="PANTHER" id="PTHR31963:SF2">
    <property type="entry name" value="ZINC FINGER CONSTANS-LIKE PROTEIN (DUF3537)"/>
    <property type="match status" value="1"/>
</dbReference>
<gene>
    <name evidence="3" type="ORF">RJ641_012884</name>
</gene>
<evidence type="ECO:0000313" key="4">
    <source>
        <dbReference type="Proteomes" id="UP001370490"/>
    </source>
</evidence>
<keyword evidence="2" id="KW-0472">Membrane</keyword>
<keyword evidence="2" id="KW-0812">Transmembrane</keyword>
<feature type="transmembrane region" description="Helical" evidence="2">
    <location>
        <begin position="425"/>
        <end position="446"/>
    </location>
</feature>